<comment type="caution">
    <text evidence="2">The sequence shown here is derived from an EMBL/GenBank/DDBJ whole genome shotgun (WGS) entry which is preliminary data.</text>
</comment>
<dbReference type="SUPFAM" id="SSF48371">
    <property type="entry name" value="ARM repeat"/>
    <property type="match status" value="1"/>
</dbReference>
<keyword evidence="3" id="KW-1185">Reference proteome</keyword>
<accession>A0A024GS00</accession>
<dbReference type="PANTHER" id="PTHR21467">
    <property type="entry name" value="PROTEIN PHOSPHATASE 4 REGULATORY SUBUNIT 4 PPP4R4"/>
    <property type="match status" value="1"/>
</dbReference>
<evidence type="ECO:0000313" key="2">
    <source>
        <dbReference type="EMBL" id="CCI49141.1"/>
    </source>
</evidence>
<dbReference type="AlphaFoldDB" id="A0A024GS00"/>
<evidence type="ECO:0000256" key="1">
    <source>
        <dbReference type="SAM" id="MobiDB-lite"/>
    </source>
</evidence>
<gene>
    <name evidence="2" type="ORF">BN9_104100</name>
</gene>
<name>A0A024GS00_9STRA</name>
<dbReference type="InterPro" id="IPR039918">
    <property type="entry name" value="PPP4R4"/>
</dbReference>
<dbReference type="EMBL" id="CAIX01000277">
    <property type="protein sequence ID" value="CCI49141.1"/>
    <property type="molecule type" value="Genomic_DNA"/>
</dbReference>
<dbReference type="Gene3D" id="1.25.10.10">
    <property type="entry name" value="Leucine-rich Repeat Variant"/>
    <property type="match status" value="1"/>
</dbReference>
<dbReference type="InParanoid" id="A0A024GS00"/>
<dbReference type="Proteomes" id="UP000053237">
    <property type="component" value="Unassembled WGS sequence"/>
</dbReference>
<evidence type="ECO:0008006" key="4">
    <source>
        <dbReference type="Google" id="ProtNLM"/>
    </source>
</evidence>
<dbReference type="OrthoDB" id="340346at2759"/>
<sequence>MDDWSFQYEREADFFERDDRLSTSDLEKLKVNEELTDLDRTDQLLRNGFLRQKISVLQALPSTLAGCHTKNSLSLVLDSIKVAWSNRQQEDASAISFEILSALGELANATVDGKVISLPAATYYEEYNEGLLRSYQRKKETTMLLSNEQVSIQLLPVVLDFVDETVHKEHAEIASNALISSIARIGSATENAKILRVAVGKGDVSQTAGSRLLCCLLLGAMIAIRVIPAKDIEDLLLKKMIALCQDTDADVRNCMCIQLDSLARAVSHDTADSIILNELIELLNDEEEQVKKAAFSAFLSLLDFYSLQTRRNRIIPEITQFVADRPVYIIPLLAENYGILVTKLCSLGELSINTIEDSCHVTTTTSMLLDGFTQLIKHEDPPIRRYCAYNFPAIVKAFRLSYITTLLENIMSTLAKDPDAKVRMHLAAGIHEVAITAGCNYTTRYVKPIMLQLLTDDSSQVLGKSISRIPHLLSYFTINALSDDQKVDLIDAALKSALLYLMSLTEGQNRERAAFVEDLGAMCAWFSSTQLYDTVIPVLFEFLEKGTRPVQLIAIRVIVCNVRRLELPSHRIAIINRLRNDFGIAGSYWRRIVYLESCIIAAEVNSIQYFRSNYLNTAIELLDDPIPNVRIKVLSDLHRWYEVFFYLKEEHMLEKIQNHLTKSEADADGDIREIAQIAKKNIEKSAMLKENSLQHEVQEDTEEKRKLDEEELIGMITDHEEPFEIKWSSMIDYSVMVAKDGQLIRRARVKSLEMVSKISGKAILKEQIKSISNVPLNTLTPSIPGLTLSGISGIGGNVTGGPFVLASAVGSTGSRQDSFRGKLPAKSGLSKGSSTNVSITLPNCSNTRPALLTKKTPPIRFAANVVSKTGSLLGSSTKAIKGTTINTIKDSTILTKIPIIRPIITTGKRENSPSTGNRLATAVSNSSTHDAQTNPNAGSNSVGGTVGKTRLNITDITGNSSKPRSIMQTIAR</sequence>
<reference evidence="2 3" key="1">
    <citation type="submission" date="2012-05" db="EMBL/GenBank/DDBJ databases">
        <title>Recombination and specialization in a pathogen metapopulation.</title>
        <authorList>
            <person name="Gardiner A."/>
            <person name="Kemen E."/>
            <person name="Schultz-Larsen T."/>
            <person name="MacLean D."/>
            <person name="Van Oosterhout C."/>
            <person name="Jones J.D.G."/>
        </authorList>
    </citation>
    <scope>NUCLEOTIDE SEQUENCE [LARGE SCALE GENOMIC DNA]</scope>
    <source>
        <strain evidence="2 3">Ac Nc2</strain>
    </source>
</reference>
<feature type="region of interest" description="Disordered" evidence="1">
    <location>
        <begin position="907"/>
        <end position="946"/>
    </location>
</feature>
<feature type="region of interest" description="Disordered" evidence="1">
    <location>
        <begin position="953"/>
        <end position="972"/>
    </location>
</feature>
<dbReference type="InterPro" id="IPR016024">
    <property type="entry name" value="ARM-type_fold"/>
</dbReference>
<dbReference type="InterPro" id="IPR011989">
    <property type="entry name" value="ARM-like"/>
</dbReference>
<dbReference type="STRING" id="65357.A0A024GS00"/>
<protein>
    <recommendedName>
        <fullName evidence="4">Condensin complex subunit 1 C-terminal domain-containing protein</fullName>
    </recommendedName>
</protein>
<dbReference type="PANTHER" id="PTHR21467:SF0">
    <property type="entry name" value="SERINE_THREONINE-PROTEIN PHOSPHATASE 4 REGULATORY SUBUNIT 4"/>
    <property type="match status" value="1"/>
</dbReference>
<organism evidence="2 3">
    <name type="scientific">Albugo candida</name>
    <dbReference type="NCBI Taxonomy" id="65357"/>
    <lineage>
        <taxon>Eukaryota</taxon>
        <taxon>Sar</taxon>
        <taxon>Stramenopiles</taxon>
        <taxon>Oomycota</taxon>
        <taxon>Peronosporomycetes</taxon>
        <taxon>Albuginales</taxon>
        <taxon>Albuginaceae</taxon>
        <taxon>Albugo</taxon>
    </lineage>
</organism>
<proteinExistence type="predicted"/>
<feature type="compositionally biased region" description="Polar residues" evidence="1">
    <location>
        <begin position="912"/>
        <end position="943"/>
    </location>
</feature>
<evidence type="ECO:0000313" key="3">
    <source>
        <dbReference type="Proteomes" id="UP000053237"/>
    </source>
</evidence>